<dbReference type="Pfam" id="PF02365">
    <property type="entry name" value="NAM"/>
    <property type="match status" value="1"/>
</dbReference>
<proteinExistence type="predicted"/>
<dbReference type="Gene3D" id="2.170.150.80">
    <property type="entry name" value="NAC domain"/>
    <property type="match status" value="1"/>
</dbReference>
<evidence type="ECO:0000256" key="4">
    <source>
        <dbReference type="ARBA" id="ARBA00023242"/>
    </source>
</evidence>
<evidence type="ECO:0000259" key="5">
    <source>
        <dbReference type="PROSITE" id="PS51005"/>
    </source>
</evidence>
<feature type="domain" description="NAC" evidence="5">
    <location>
        <begin position="15"/>
        <end position="160"/>
    </location>
</feature>
<gene>
    <name evidence="7" type="primary">LOC104735858</name>
</gene>
<reference evidence="7" key="2">
    <citation type="submission" date="2025-08" db="UniProtKB">
        <authorList>
            <consortium name="RefSeq"/>
        </authorList>
    </citation>
    <scope>IDENTIFICATION</scope>
    <source>
        <tissue evidence="7">Leaf</tissue>
    </source>
</reference>
<evidence type="ECO:0000256" key="3">
    <source>
        <dbReference type="ARBA" id="ARBA00023163"/>
    </source>
</evidence>
<keyword evidence="3" id="KW-0804">Transcription</keyword>
<dbReference type="PANTHER" id="PTHR31719">
    <property type="entry name" value="NAC TRANSCRIPTION FACTOR 56"/>
    <property type="match status" value="1"/>
</dbReference>
<keyword evidence="4" id="KW-0539">Nucleus</keyword>
<evidence type="ECO:0000313" key="6">
    <source>
        <dbReference type="Proteomes" id="UP000694864"/>
    </source>
</evidence>
<evidence type="ECO:0000256" key="2">
    <source>
        <dbReference type="ARBA" id="ARBA00023125"/>
    </source>
</evidence>
<keyword evidence="1" id="KW-0805">Transcription regulation</keyword>
<reference evidence="6" key="1">
    <citation type="journal article" date="2014" name="Nat. Commun.">
        <title>The emerging biofuel crop Camelina sativa retains a highly undifferentiated hexaploid genome structure.</title>
        <authorList>
            <person name="Kagale S."/>
            <person name="Koh C."/>
            <person name="Nixon J."/>
            <person name="Bollina V."/>
            <person name="Clarke W.E."/>
            <person name="Tuteja R."/>
            <person name="Spillane C."/>
            <person name="Robinson S.J."/>
            <person name="Links M.G."/>
            <person name="Clarke C."/>
            <person name="Higgins E.E."/>
            <person name="Huebert T."/>
            <person name="Sharpe A.G."/>
            <person name="Parkin I.A."/>
        </authorList>
    </citation>
    <scope>NUCLEOTIDE SEQUENCE [LARGE SCALE GENOMIC DNA]</scope>
    <source>
        <strain evidence="6">cv. DH55</strain>
    </source>
</reference>
<accession>A0ABM0VC73</accession>
<dbReference type="PANTHER" id="PTHR31719:SF201">
    <property type="entry name" value="NAC TRANSCRIPTION FACTOR 47"/>
    <property type="match status" value="1"/>
</dbReference>
<evidence type="ECO:0000256" key="1">
    <source>
        <dbReference type="ARBA" id="ARBA00023015"/>
    </source>
</evidence>
<protein>
    <submittedName>
        <fullName evidence="7">NAC domain-containing protein 30-like</fullName>
    </submittedName>
</protein>
<dbReference type="GeneID" id="104735858"/>
<dbReference type="PROSITE" id="PS51005">
    <property type="entry name" value="NAC"/>
    <property type="match status" value="1"/>
</dbReference>
<dbReference type="InterPro" id="IPR036093">
    <property type="entry name" value="NAC_dom_sf"/>
</dbReference>
<organism evidence="6 7">
    <name type="scientific">Camelina sativa</name>
    <name type="common">False flax</name>
    <name type="synonym">Myagrum sativum</name>
    <dbReference type="NCBI Taxonomy" id="90675"/>
    <lineage>
        <taxon>Eukaryota</taxon>
        <taxon>Viridiplantae</taxon>
        <taxon>Streptophyta</taxon>
        <taxon>Embryophyta</taxon>
        <taxon>Tracheophyta</taxon>
        <taxon>Spermatophyta</taxon>
        <taxon>Magnoliopsida</taxon>
        <taxon>eudicotyledons</taxon>
        <taxon>Gunneridae</taxon>
        <taxon>Pentapetalae</taxon>
        <taxon>rosids</taxon>
        <taxon>malvids</taxon>
        <taxon>Brassicales</taxon>
        <taxon>Brassicaceae</taxon>
        <taxon>Camelineae</taxon>
        <taxon>Camelina</taxon>
    </lineage>
</organism>
<sequence length="160" mass="18707">MSMVEKYNEKEQHEEFVGFRYHPTDQELIRYCLGRNKVAKTSNKVLELQDKTDLYAKEPWRLTHTETDFFEPNEWYYFVTLAQVSGSRKVKGETCEGRWKALGKLSDVLSKDKREVIGKKRILSFYVKGESNSSGWTMTEYYPLDGCSFQSQVLSHLKGP</sequence>
<dbReference type="Proteomes" id="UP000694864">
    <property type="component" value="Chromosome 13"/>
</dbReference>
<dbReference type="InterPro" id="IPR003441">
    <property type="entry name" value="NAC-dom"/>
</dbReference>
<evidence type="ECO:0000313" key="7">
    <source>
        <dbReference type="RefSeq" id="XP_010454025.1"/>
    </source>
</evidence>
<dbReference type="SUPFAM" id="SSF101941">
    <property type="entry name" value="NAC domain"/>
    <property type="match status" value="1"/>
</dbReference>
<name>A0ABM0VC73_CAMSA</name>
<dbReference type="RefSeq" id="XP_010454025.1">
    <property type="nucleotide sequence ID" value="XM_010455723.1"/>
</dbReference>
<keyword evidence="2" id="KW-0238">DNA-binding</keyword>
<keyword evidence="6" id="KW-1185">Reference proteome</keyword>